<gene>
    <name evidence="2" type="ORF">LIPSTDRAFT_290836</name>
</gene>
<reference evidence="2 3" key="1">
    <citation type="journal article" date="2016" name="Proc. Natl. Acad. Sci. U.S.A.">
        <title>Comparative genomics of biotechnologically important yeasts.</title>
        <authorList>
            <person name="Riley R."/>
            <person name="Haridas S."/>
            <person name="Wolfe K.H."/>
            <person name="Lopes M.R."/>
            <person name="Hittinger C.T."/>
            <person name="Goeker M."/>
            <person name="Salamov A.A."/>
            <person name="Wisecaver J.H."/>
            <person name="Long T.M."/>
            <person name="Calvey C.H."/>
            <person name="Aerts A.L."/>
            <person name="Barry K.W."/>
            <person name="Choi C."/>
            <person name="Clum A."/>
            <person name="Coughlan A.Y."/>
            <person name="Deshpande S."/>
            <person name="Douglass A.P."/>
            <person name="Hanson S.J."/>
            <person name="Klenk H.-P."/>
            <person name="LaButti K.M."/>
            <person name="Lapidus A."/>
            <person name="Lindquist E.A."/>
            <person name="Lipzen A.M."/>
            <person name="Meier-Kolthoff J.P."/>
            <person name="Ohm R.A."/>
            <person name="Otillar R.P."/>
            <person name="Pangilinan J.L."/>
            <person name="Peng Y."/>
            <person name="Rokas A."/>
            <person name="Rosa C.A."/>
            <person name="Scheuner C."/>
            <person name="Sibirny A.A."/>
            <person name="Slot J.C."/>
            <person name="Stielow J.B."/>
            <person name="Sun H."/>
            <person name="Kurtzman C.P."/>
            <person name="Blackwell M."/>
            <person name="Grigoriev I.V."/>
            <person name="Jeffries T.W."/>
        </authorList>
    </citation>
    <scope>NUCLEOTIDE SEQUENCE [LARGE SCALE GENOMIC DNA]</scope>
    <source>
        <strain evidence="2 3">NRRL Y-11557</strain>
    </source>
</reference>
<dbReference type="GO" id="GO:0003993">
    <property type="term" value="F:acid phosphatase activity"/>
    <property type="evidence" value="ECO:0007669"/>
    <property type="project" value="TreeGrafter"/>
</dbReference>
<dbReference type="AlphaFoldDB" id="A0A1E3Q6V4"/>
<evidence type="ECO:0000313" key="2">
    <source>
        <dbReference type="EMBL" id="ODQ73340.1"/>
    </source>
</evidence>
<dbReference type="EMBL" id="KV454294">
    <property type="protein sequence ID" value="ODQ73340.1"/>
    <property type="molecule type" value="Genomic_DNA"/>
</dbReference>
<dbReference type="Proteomes" id="UP000094385">
    <property type="component" value="Unassembled WGS sequence"/>
</dbReference>
<dbReference type="SUPFAM" id="SSF53254">
    <property type="entry name" value="Phosphoglycerate mutase-like"/>
    <property type="match status" value="1"/>
</dbReference>
<dbReference type="OrthoDB" id="6509975at2759"/>
<dbReference type="InterPro" id="IPR000560">
    <property type="entry name" value="His_Pase_clade-2"/>
</dbReference>
<dbReference type="STRING" id="675824.A0A1E3Q6V4"/>
<evidence type="ECO:0000256" key="1">
    <source>
        <dbReference type="ARBA" id="ARBA00022801"/>
    </source>
</evidence>
<dbReference type="InterPro" id="IPR029033">
    <property type="entry name" value="His_PPase_superfam"/>
</dbReference>
<dbReference type="PANTHER" id="PTHR20963:SF43">
    <property type="entry name" value="PUTATIVE (AFU_ORTHOLOGUE AFUA_7G01240)-RELATED"/>
    <property type="match status" value="1"/>
</dbReference>
<dbReference type="Gene3D" id="3.40.50.1240">
    <property type="entry name" value="Phosphoglycerate mutase-like"/>
    <property type="match status" value="1"/>
</dbReference>
<keyword evidence="3" id="KW-1185">Reference proteome</keyword>
<keyword evidence="1" id="KW-0378">Hydrolase</keyword>
<name>A0A1E3Q6V4_LIPST</name>
<protein>
    <submittedName>
        <fullName evidence="2">Uncharacterized protein</fullName>
    </submittedName>
</protein>
<dbReference type="PANTHER" id="PTHR20963">
    <property type="entry name" value="MULTIPLE INOSITOL POLYPHOSPHATE PHOSPHATASE-RELATED"/>
    <property type="match status" value="1"/>
</dbReference>
<accession>A0A1E3Q6V4</accession>
<organism evidence="2 3">
    <name type="scientific">Lipomyces starkeyi NRRL Y-11557</name>
    <dbReference type="NCBI Taxonomy" id="675824"/>
    <lineage>
        <taxon>Eukaryota</taxon>
        <taxon>Fungi</taxon>
        <taxon>Dikarya</taxon>
        <taxon>Ascomycota</taxon>
        <taxon>Saccharomycotina</taxon>
        <taxon>Lipomycetes</taxon>
        <taxon>Lipomycetales</taxon>
        <taxon>Lipomycetaceae</taxon>
        <taxon>Lipomyces</taxon>
    </lineage>
</organism>
<sequence>MIGHTCCAKRSSSQTRMVESAENFLAGFFGLSWAEHASLLDPAVTGVFDCTRHDEGVLSAIEQLHTWQSIYLKERTGKLRKPTGNYNWTAADSFYAQTLCPYETVALGYSDFCQLFTYEEWEGFGYFFDIFSAAGFGFLSPTGRQLTGCLG</sequence>
<dbReference type="Pfam" id="PF00328">
    <property type="entry name" value="His_Phos_2"/>
    <property type="match status" value="1"/>
</dbReference>
<evidence type="ECO:0000313" key="3">
    <source>
        <dbReference type="Proteomes" id="UP000094385"/>
    </source>
</evidence>
<proteinExistence type="predicted"/>
<dbReference type="CDD" id="cd07061">
    <property type="entry name" value="HP_HAP_like"/>
    <property type="match status" value="1"/>
</dbReference>